<feature type="region of interest" description="Disordered" evidence="1">
    <location>
        <begin position="1"/>
        <end position="47"/>
    </location>
</feature>
<name>A0A8J2LP90_9HEXA</name>
<dbReference type="AlphaFoldDB" id="A0A8J2LP90"/>
<dbReference type="Proteomes" id="UP000708208">
    <property type="component" value="Unassembled WGS sequence"/>
</dbReference>
<accession>A0A8J2LP90</accession>
<reference evidence="2" key="1">
    <citation type="submission" date="2021-06" db="EMBL/GenBank/DDBJ databases">
        <authorList>
            <person name="Hodson N. C."/>
            <person name="Mongue J. A."/>
            <person name="Jaron S. K."/>
        </authorList>
    </citation>
    <scope>NUCLEOTIDE SEQUENCE</scope>
</reference>
<feature type="compositionally biased region" description="Basic and acidic residues" evidence="1">
    <location>
        <begin position="118"/>
        <end position="132"/>
    </location>
</feature>
<evidence type="ECO:0000313" key="2">
    <source>
        <dbReference type="EMBL" id="CAG7826055.1"/>
    </source>
</evidence>
<gene>
    <name evidence="2" type="ORF">AFUS01_LOCUS36126</name>
</gene>
<feature type="compositionally biased region" description="Basic and acidic residues" evidence="1">
    <location>
        <begin position="17"/>
        <end position="28"/>
    </location>
</feature>
<evidence type="ECO:0000256" key="1">
    <source>
        <dbReference type="SAM" id="MobiDB-lite"/>
    </source>
</evidence>
<evidence type="ECO:0000313" key="3">
    <source>
        <dbReference type="Proteomes" id="UP000708208"/>
    </source>
</evidence>
<proteinExistence type="predicted"/>
<sequence length="132" mass="15027">MPPKRPLSGESFVRPEAIADAKRRASPRERKRRSRQRMEEEKAGRKCTKCHRYARKHKVVPPVDVVSNIVADSHQDEEDEEEDVRSDGSVGFRSRESSRCSSVEGGGERSYHPHHRSREGSADSLEDFKVVA</sequence>
<feature type="compositionally biased region" description="Acidic residues" evidence="1">
    <location>
        <begin position="75"/>
        <end position="84"/>
    </location>
</feature>
<organism evidence="2 3">
    <name type="scientific">Allacma fusca</name>
    <dbReference type="NCBI Taxonomy" id="39272"/>
    <lineage>
        <taxon>Eukaryota</taxon>
        <taxon>Metazoa</taxon>
        <taxon>Ecdysozoa</taxon>
        <taxon>Arthropoda</taxon>
        <taxon>Hexapoda</taxon>
        <taxon>Collembola</taxon>
        <taxon>Symphypleona</taxon>
        <taxon>Sminthuridae</taxon>
        <taxon>Allacma</taxon>
    </lineage>
</organism>
<protein>
    <submittedName>
        <fullName evidence="2">Uncharacterized protein</fullName>
    </submittedName>
</protein>
<keyword evidence="3" id="KW-1185">Reference proteome</keyword>
<dbReference type="EMBL" id="CAJVCH010538444">
    <property type="protein sequence ID" value="CAG7826055.1"/>
    <property type="molecule type" value="Genomic_DNA"/>
</dbReference>
<feature type="region of interest" description="Disordered" evidence="1">
    <location>
        <begin position="64"/>
        <end position="132"/>
    </location>
</feature>
<comment type="caution">
    <text evidence="2">The sequence shown here is derived from an EMBL/GenBank/DDBJ whole genome shotgun (WGS) entry which is preliminary data.</text>
</comment>